<evidence type="ECO:0000259" key="1">
    <source>
        <dbReference type="Pfam" id="PF01261"/>
    </source>
</evidence>
<dbReference type="Proteomes" id="UP001199795">
    <property type="component" value="Unassembled WGS sequence"/>
</dbReference>
<dbReference type="Gene3D" id="3.20.20.150">
    <property type="entry name" value="Divalent-metal-dependent TIM barrel enzymes"/>
    <property type="match status" value="1"/>
</dbReference>
<organism evidence="2 3">
    <name type="scientific">Wocania arenilitoris</name>
    <dbReference type="NCBI Taxonomy" id="2044858"/>
    <lineage>
        <taxon>Bacteria</taxon>
        <taxon>Pseudomonadati</taxon>
        <taxon>Bacteroidota</taxon>
        <taxon>Flavobacteriia</taxon>
        <taxon>Flavobacteriales</taxon>
        <taxon>Flavobacteriaceae</taxon>
        <taxon>Wocania</taxon>
    </lineage>
</organism>
<dbReference type="Pfam" id="PF01261">
    <property type="entry name" value="AP_endonuc_2"/>
    <property type="match status" value="1"/>
</dbReference>
<reference evidence="2" key="1">
    <citation type="submission" date="2022-01" db="EMBL/GenBank/DDBJ databases">
        <title>Draft genome sequence of Sabulilitoribacter arenilitoris KCTC 52401.</title>
        <authorList>
            <person name="Oh J.-S."/>
        </authorList>
    </citation>
    <scope>NUCLEOTIDE SEQUENCE</scope>
    <source>
        <strain evidence="2">HMF6543</strain>
    </source>
</reference>
<feature type="domain" description="Xylose isomerase-like TIM barrel" evidence="1">
    <location>
        <begin position="33"/>
        <end position="276"/>
    </location>
</feature>
<dbReference type="InterPro" id="IPR050312">
    <property type="entry name" value="IolE/XylAMocC-like"/>
</dbReference>
<keyword evidence="2" id="KW-0413">Isomerase</keyword>
<dbReference type="RefSeq" id="WP_237240131.1">
    <property type="nucleotide sequence ID" value="NZ_JAKKDU010000011.1"/>
</dbReference>
<dbReference type="InterPro" id="IPR036237">
    <property type="entry name" value="Xyl_isomerase-like_sf"/>
</dbReference>
<sequence length="301" mass="33652">MIKIANAPCSWGVLEFDLEEKSKQMGFEQVLNEIKETGYIGTELGDWGFMPTDPNQLRDEIQKRNLELLGAFVPVALANLNKHDEGVLMALKVAELMYKAGSKDAFIVLADDNGSVSERTQNAGRIQLKMGLSDDQWKDYAQGAEKIAKAVKDAFGIRTVFHHHCAGYVETPQEIEKLLSLTDPNLLGLCLDMGHYAFGGGDPVEALKLYSNRIWHVHFKDFSPEIAKSSRDVNGDYFDAIKRGVFCELGKGMIDFKTIVDLLHQLKYDDWIVVEQDILPGMGHPKVCAQSNRDYIKALGL</sequence>
<dbReference type="EMBL" id="JAKKDU010000011">
    <property type="protein sequence ID" value="MCF7568794.1"/>
    <property type="molecule type" value="Genomic_DNA"/>
</dbReference>
<dbReference type="AlphaFoldDB" id="A0AAE3JLX7"/>
<dbReference type="PANTHER" id="PTHR12110:SF41">
    <property type="entry name" value="INOSOSE DEHYDRATASE"/>
    <property type="match status" value="1"/>
</dbReference>
<comment type="caution">
    <text evidence="2">The sequence shown here is derived from an EMBL/GenBank/DDBJ whole genome shotgun (WGS) entry which is preliminary data.</text>
</comment>
<dbReference type="SUPFAM" id="SSF51658">
    <property type="entry name" value="Xylose isomerase-like"/>
    <property type="match status" value="1"/>
</dbReference>
<proteinExistence type="predicted"/>
<gene>
    <name evidence="2" type="ORF">L3X37_10525</name>
</gene>
<evidence type="ECO:0000313" key="2">
    <source>
        <dbReference type="EMBL" id="MCF7568794.1"/>
    </source>
</evidence>
<accession>A0AAE3JLX7</accession>
<protein>
    <submittedName>
        <fullName evidence="2">Sugar phosphate isomerase/epimerase</fullName>
    </submittedName>
</protein>
<name>A0AAE3JLX7_9FLAO</name>
<dbReference type="GO" id="GO:0016853">
    <property type="term" value="F:isomerase activity"/>
    <property type="evidence" value="ECO:0007669"/>
    <property type="project" value="UniProtKB-KW"/>
</dbReference>
<dbReference type="InterPro" id="IPR013022">
    <property type="entry name" value="Xyl_isomerase-like_TIM-brl"/>
</dbReference>
<dbReference type="PANTHER" id="PTHR12110">
    <property type="entry name" value="HYDROXYPYRUVATE ISOMERASE"/>
    <property type="match status" value="1"/>
</dbReference>
<evidence type="ECO:0000313" key="3">
    <source>
        <dbReference type="Proteomes" id="UP001199795"/>
    </source>
</evidence>
<keyword evidence="3" id="KW-1185">Reference proteome</keyword>